<organism evidence="1 2">
    <name type="scientific">Micromonospora thermarum</name>
    <dbReference type="NCBI Taxonomy" id="2720024"/>
    <lineage>
        <taxon>Bacteria</taxon>
        <taxon>Bacillati</taxon>
        <taxon>Actinomycetota</taxon>
        <taxon>Actinomycetes</taxon>
        <taxon>Micromonosporales</taxon>
        <taxon>Micromonosporaceae</taxon>
        <taxon>Micromonospora</taxon>
    </lineage>
</organism>
<sequence length="277" mass="30390">MAVDPAALHGDHQAMFAALPADGTTMSNPNLQRRLGWDSDRYFRARDGLVDMGLVVRGRGRGGVVRRLLPETVVEERTVAVVVDAGADALTTAATVEAAIKNELALYEPMRKVIAHDWAKDHRREPLAVEITALQGRRATGGIWSRPDIVSVEVRTFAYVPGKYLEVATFEVKAANAINVQAVYEALAHRRAATHSYVLLHVPADQAGNLEDDVADVAEAARAHGIGVVTAADPADYDTWEEREEARRIEPDPERLNTFVATQLSDTARDLISRRLR</sequence>
<name>A0ABX0YZ57_9ACTN</name>
<dbReference type="Proteomes" id="UP000783871">
    <property type="component" value="Unassembled WGS sequence"/>
</dbReference>
<accession>A0ABX0YZ57</accession>
<evidence type="ECO:0000313" key="1">
    <source>
        <dbReference type="EMBL" id="NJP30761.1"/>
    </source>
</evidence>
<protein>
    <submittedName>
        <fullName evidence="1">Uncharacterized protein</fullName>
    </submittedName>
</protein>
<reference evidence="1 2" key="1">
    <citation type="submission" date="2020-03" db="EMBL/GenBank/DDBJ databases">
        <title>WGS of actinomycetes isolated from Thailand.</title>
        <authorList>
            <person name="Thawai C."/>
        </authorList>
    </citation>
    <scope>NUCLEOTIDE SEQUENCE [LARGE SCALE GENOMIC DNA]</scope>
    <source>
        <strain evidence="1 2">HSS6-12</strain>
    </source>
</reference>
<proteinExistence type="predicted"/>
<dbReference type="RefSeq" id="WP_167999198.1">
    <property type="nucleotide sequence ID" value="NZ_JAATEO010000002.1"/>
</dbReference>
<gene>
    <name evidence="1" type="ORF">HCJ94_01820</name>
</gene>
<comment type="caution">
    <text evidence="1">The sequence shown here is derived from an EMBL/GenBank/DDBJ whole genome shotgun (WGS) entry which is preliminary data.</text>
</comment>
<dbReference type="EMBL" id="JAATEO010000002">
    <property type="protein sequence ID" value="NJP30761.1"/>
    <property type="molecule type" value="Genomic_DNA"/>
</dbReference>
<keyword evidence="2" id="KW-1185">Reference proteome</keyword>
<evidence type="ECO:0000313" key="2">
    <source>
        <dbReference type="Proteomes" id="UP000783871"/>
    </source>
</evidence>